<feature type="region of interest" description="Disordered" evidence="1">
    <location>
        <begin position="1"/>
        <end position="69"/>
    </location>
</feature>
<name>A0ABR1UJK0_9PEZI</name>
<evidence type="ECO:0000313" key="3">
    <source>
        <dbReference type="Proteomes" id="UP001446871"/>
    </source>
</evidence>
<keyword evidence="3" id="KW-1185">Reference proteome</keyword>
<proteinExistence type="predicted"/>
<accession>A0ABR1UJK0</accession>
<sequence>MAGSGNPQRRKGWHKNQPVGGAGGGYDLPPIEEMLKKDVGCGKGPTDYPPPEPVEPATQASGPPNPFKK</sequence>
<evidence type="ECO:0000313" key="2">
    <source>
        <dbReference type="EMBL" id="KAK8059099.1"/>
    </source>
</evidence>
<comment type="caution">
    <text evidence="2">The sequence shown here is derived from an EMBL/GenBank/DDBJ whole genome shotgun (WGS) entry which is preliminary data.</text>
</comment>
<gene>
    <name evidence="2" type="ORF">PG996_009029</name>
</gene>
<organism evidence="2 3">
    <name type="scientific">Apiospora saccharicola</name>
    <dbReference type="NCBI Taxonomy" id="335842"/>
    <lineage>
        <taxon>Eukaryota</taxon>
        <taxon>Fungi</taxon>
        <taxon>Dikarya</taxon>
        <taxon>Ascomycota</taxon>
        <taxon>Pezizomycotina</taxon>
        <taxon>Sordariomycetes</taxon>
        <taxon>Xylariomycetidae</taxon>
        <taxon>Amphisphaeriales</taxon>
        <taxon>Apiosporaceae</taxon>
        <taxon>Apiospora</taxon>
    </lineage>
</organism>
<protein>
    <submittedName>
        <fullName evidence="2">Uncharacterized protein</fullName>
    </submittedName>
</protein>
<evidence type="ECO:0000256" key="1">
    <source>
        <dbReference type="SAM" id="MobiDB-lite"/>
    </source>
</evidence>
<dbReference type="Proteomes" id="UP001446871">
    <property type="component" value="Unassembled WGS sequence"/>
</dbReference>
<dbReference type="EMBL" id="JAQQWM010000006">
    <property type="protein sequence ID" value="KAK8059099.1"/>
    <property type="molecule type" value="Genomic_DNA"/>
</dbReference>
<reference evidence="2 3" key="1">
    <citation type="submission" date="2023-01" db="EMBL/GenBank/DDBJ databases">
        <title>Analysis of 21 Apiospora genomes using comparative genomics revels a genus with tremendous synthesis potential of carbohydrate active enzymes and secondary metabolites.</title>
        <authorList>
            <person name="Sorensen T."/>
        </authorList>
    </citation>
    <scope>NUCLEOTIDE SEQUENCE [LARGE SCALE GENOMIC DNA]</scope>
    <source>
        <strain evidence="2 3">CBS 83171</strain>
    </source>
</reference>